<dbReference type="Proteomes" id="UP000307874">
    <property type="component" value="Unassembled WGS sequence"/>
</dbReference>
<dbReference type="SUPFAM" id="SSF52091">
    <property type="entry name" value="SpoIIaa-like"/>
    <property type="match status" value="1"/>
</dbReference>
<dbReference type="AlphaFoldDB" id="A0A5C4JQJ1"/>
<dbReference type="OrthoDB" id="5457369at2"/>
<name>A0A5C4JQJ1_9HYPH</name>
<evidence type="ECO:0000313" key="1">
    <source>
        <dbReference type="EMBL" id="TNB47491.1"/>
    </source>
</evidence>
<dbReference type="InterPro" id="IPR038396">
    <property type="entry name" value="SpoIIAA-like_sf"/>
</dbReference>
<dbReference type="InterPro" id="IPR021866">
    <property type="entry name" value="SpoIIAA-like"/>
</dbReference>
<gene>
    <name evidence="1" type="ORF">FF124_11570</name>
</gene>
<keyword evidence="2" id="KW-1185">Reference proteome</keyword>
<dbReference type="InterPro" id="IPR036513">
    <property type="entry name" value="STAS_dom_sf"/>
</dbReference>
<protein>
    <submittedName>
        <fullName evidence="1">STAS/SEC14 domain-containing protein</fullName>
    </submittedName>
</protein>
<dbReference type="Gene3D" id="3.40.50.10600">
    <property type="entry name" value="SpoIIaa-like domains"/>
    <property type="match status" value="1"/>
</dbReference>
<reference evidence="1 2" key="1">
    <citation type="submission" date="2019-06" db="EMBL/GenBank/DDBJ databases">
        <title>Martelella lutilitoris sp. nov., isolated from a tidal mudflat.</title>
        <authorList>
            <person name="Kim Y.-J."/>
        </authorList>
    </citation>
    <scope>NUCLEOTIDE SEQUENCE [LARGE SCALE GENOMIC DNA]</scope>
    <source>
        <strain evidence="1 2">GH2-6</strain>
    </source>
</reference>
<sequence>MIKMMNDLPETVVGWTMSGKVTAEDYETILIPALESRLGKGKIRCLIATGEDLEGVEAKAMWDDTKFGLGHFFDFERIAFVTGDHTLARIAHMFGVLIPAKVKLFRPEAINEARRWVAA</sequence>
<organism evidence="1 2">
    <name type="scientific">Martelella lutilitoris</name>
    <dbReference type="NCBI Taxonomy" id="2583532"/>
    <lineage>
        <taxon>Bacteria</taxon>
        <taxon>Pseudomonadati</taxon>
        <taxon>Pseudomonadota</taxon>
        <taxon>Alphaproteobacteria</taxon>
        <taxon>Hyphomicrobiales</taxon>
        <taxon>Aurantimonadaceae</taxon>
        <taxon>Martelella</taxon>
    </lineage>
</organism>
<evidence type="ECO:0000313" key="2">
    <source>
        <dbReference type="Proteomes" id="UP000307874"/>
    </source>
</evidence>
<dbReference type="RefSeq" id="WP_138748652.1">
    <property type="nucleotide sequence ID" value="NZ_VCLB01000006.1"/>
</dbReference>
<dbReference type="EMBL" id="VCLB01000006">
    <property type="protein sequence ID" value="TNB47491.1"/>
    <property type="molecule type" value="Genomic_DNA"/>
</dbReference>
<accession>A0A5C4JQJ1</accession>
<comment type="caution">
    <text evidence="1">The sequence shown here is derived from an EMBL/GenBank/DDBJ whole genome shotgun (WGS) entry which is preliminary data.</text>
</comment>
<dbReference type="Pfam" id="PF11964">
    <property type="entry name" value="SpoIIAA-like"/>
    <property type="match status" value="1"/>
</dbReference>
<proteinExistence type="predicted"/>